<dbReference type="SUPFAM" id="SSF103473">
    <property type="entry name" value="MFS general substrate transporter"/>
    <property type="match status" value="1"/>
</dbReference>
<name>A0A8T2YW81_POPDE</name>
<evidence type="ECO:0000256" key="3">
    <source>
        <dbReference type="ARBA" id="ARBA00022989"/>
    </source>
</evidence>
<dbReference type="Pfam" id="PF00083">
    <property type="entry name" value="Sugar_tr"/>
    <property type="match status" value="1"/>
</dbReference>
<dbReference type="GO" id="GO:0022857">
    <property type="term" value="F:transmembrane transporter activity"/>
    <property type="evidence" value="ECO:0007669"/>
    <property type="project" value="InterPro"/>
</dbReference>
<dbReference type="GO" id="GO:0016020">
    <property type="term" value="C:membrane"/>
    <property type="evidence" value="ECO:0007669"/>
    <property type="project" value="UniProtKB-SubCell"/>
</dbReference>
<keyword evidence="4 5" id="KW-0472">Membrane</keyword>
<evidence type="ECO:0000256" key="4">
    <source>
        <dbReference type="ARBA" id="ARBA00023136"/>
    </source>
</evidence>
<evidence type="ECO:0000256" key="1">
    <source>
        <dbReference type="ARBA" id="ARBA00004141"/>
    </source>
</evidence>
<gene>
    <name evidence="6" type="ORF">H0E87_011242</name>
</gene>
<dbReference type="Proteomes" id="UP000807159">
    <property type="component" value="Chromosome 5"/>
</dbReference>
<evidence type="ECO:0000313" key="7">
    <source>
        <dbReference type="Proteomes" id="UP000807159"/>
    </source>
</evidence>
<dbReference type="InterPro" id="IPR036259">
    <property type="entry name" value="MFS_trans_sf"/>
</dbReference>
<comment type="subcellular location">
    <subcellularLocation>
        <location evidence="1">Membrane</location>
        <topology evidence="1">Multi-pass membrane protein</topology>
    </subcellularLocation>
</comment>
<dbReference type="AlphaFoldDB" id="A0A8T2YW81"/>
<evidence type="ECO:0000256" key="2">
    <source>
        <dbReference type="ARBA" id="ARBA00022692"/>
    </source>
</evidence>
<accession>A0A8T2YW81</accession>
<feature type="transmembrane region" description="Helical" evidence="5">
    <location>
        <begin position="20"/>
        <end position="42"/>
    </location>
</feature>
<dbReference type="Gene3D" id="1.20.1250.20">
    <property type="entry name" value="MFS general substrate transporter like domains"/>
    <property type="match status" value="1"/>
</dbReference>
<protein>
    <submittedName>
        <fullName evidence="6">Uncharacterized protein</fullName>
    </submittedName>
</protein>
<evidence type="ECO:0000313" key="6">
    <source>
        <dbReference type="EMBL" id="KAH8509403.1"/>
    </source>
</evidence>
<keyword evidence="3 5" id="KW-1133">Transmembrane helix</keyword>
<dbReference type="PANTHER" id="PTHR24064">
    <property type="entry name" value="SOLUTE CARRIER FAMILY 22 MEMBER"/>
    <property type="match status" value="1"/>
</dbReference>
<sequence>MEYCPRLLVPVALIDRLGRFAIHLLAFFFMTVFIFALAIPYYHWTHKETQIGFVMMHSTTFCLANFGPNATTFVVTADIFPPRLRSACHRISAASGKLGDIAGAFGFLYLAQNPGEAKACAGYPAASSAEAEFSRNLGKQEDIEEAEFSRNFQYNSTELLITLPQC</sequence>
<proteinExistence type="predicted"/>
<keyword evidence="2 5" id="KW-0812">Transmembrane</keyword>
<evidence type="ECO:0000256" key="5">
    <source>
        <dbReference type="SAM" id="Phobius"/>
    </source>
</evidence>
<keyword evidence="7" id="KW-1185">Reference proteome</keyword>
<organism evidence="6 7">
    <name type="scientific">Populus deltoides</name>
    <name type="common">Eastern poplar</name>
    <name type="synonym">Eastern cottonwood</name>
    <dbReference type="NCBI Taxonomy" id="3696"/>
    <lineage>
        <taxon>Eukaryota</taxon>
        <taxon>Viridiplantae</taxon>
        <taxon>Streptophyta</taxon>
        <taxon>Embryophyta</taxon>
        <taxon>Tracheophyta</taxon>
        <taxon>Spermatophyta</taxon>
        <taxon>Magnoliopsida</taxon>
        <taxon>eudicotyledons</taxon>
        <taxon>Gunneridae</taxon>
        <taxon>Pentapetalae</taxon>
        <taxon>rosids</taxon>
        <taxon>fabids</taxon>
        <taxon>Malpighiales</taxon>
        <taxon>Salicaceae</taxon>
        <taxon>Saliceae</taxon>
        <taxon>Populus</taxon>
    </lineage>
</organism>
<comment type="caution">
    <text evidence="6">The sequence shown here is derived from an EMBL/GenBank/DDBJ whole genome shotgun (WGS) entry which is preliminary data.</text>
</comment>
<reference evidence="6" key="1">
    <citation type="journal article" date="2021" name="J. Hered.">
        <title>Genome Assembly of Salicaceae Populus deltoides (Eastern Cottonwood) I-69 Based on Nanopore Sequencing and Hi-C Technologies.</title>
        <authorList>
            <person name="Bai S."/>
            <person name="Wu H."/>
            <person name="Zhang J."/>
            <person name="Pan Z."/>
            <person name="Zhao W."/>
            <person name="Li Z."/>
            <person name="Tong C."/>
        </authorList>
    </citation>
    <scope>NUCLEOTIDE SEQUENCE</scope>
    <source>
        <tissue evidence="6">Leaf</tissue>
    </source>
</reference>
<dbReference type="InterPro" id="IPR005828">
    <property type="entry name" value="MFS_sugar_transport-like"/>
</dbReference>
<dbReference type="EMBL" id="JACEGQ020000005">
    <property type="protein sequence ID" value="KAH8509403.1"/>
    <property type="molecule type" value="Genomic_DNA"/>
</dbReference>